<protein>
    <submittedName>
        <fullName evidence="1">Uncharacterized protein</fullName>
    </submittedName>
</protein>
<comment type="caution">
    <text evidence="1">The sequence shown here is derived from an EMBL/GenBank/DDBJ whole genome shotgun (WGS) entry which is preliminary data.</text>
</comment>
<name>A0A8H9G2E3_9SPHI</name>
<reference evidence="1" key="2">
    <citation type="submission" date="2020-09" db="EMBL/GenBank/DDBJ databases">
        <authorList>
            <person name="Sun Q."/>
            <person name="Zhou Y."/>
        </authorList>
    </citation>
    <scope>NUCLEOTIDE SEQUENCE</scope>
    <source>
        <strain evidence="1">CGMCC 1.15966</strain>
    </source>
</reference>
<keyword evidence="2" id="KW-1185">Reference proteome</keyword>
<organism evidence="1 2">
    <name type="scientific">Sphingobacterium cellulitidis</name>
    <dbReference type="NCBI Taxonomy" id="1768011"/>
    <lineage>
        <taxon>Bacteria</taxon>
        <taxon>Pseudomonadati</taxon>
        <taxon>Bacteroidota</taxon>
        <taxon>Sphingobacteriia</taxon>
        <taxon>Sphingobacteriales</taxon>
        <taxon>Sphingobacteriaceae</taxon>
        <taxon>Sphingobacterium</taxon>
    </lineage>
</organism>
<evidence type="ECO:0000313" key="2">
    <source>
        <dbReference type="Proteomes" id="UP000614460"/>
    </source>
</evidence>
<evidence type="ECO:0000313" key="1">
    <source>
        <dbReference type="EMBL" id="GGE24636.1"/>
    </source>
</evidence>
<dbReference type="EMBL" id="BMKM01000005">
    <property type="protein sequence ID" value="GGE24636.1"/>
    <property type="molecule type" value="Genomic_DNA"/>
</dbReference>
<sequence>MLNIPIVDTSIGMQHDWDWSLQNLDILFLNDNNMLTMHPDERNEGISASRFSQSFDPLNLQRIVYYFISLFMLNKYKVKVGLFNIVCKLKISFNYLFKQIFL</sequence>
<proteinExistence type="predicted"/>
<dbReference type="Proteomes" id="UP000614460">
    <property type="component" value="Unassembled WGS sequence"/>
</dbReference>
<accession>A0A8H9G2E3</accession>
<dbReference type="AlphaFoldDB" id="A0A8H9G2E3"/>
<reference evidence="1" key="1">
    <citation type="journal article" date="2014" name="Int. J. Syst. Evol. Microbiol.">
        <title>Complete genome sequence of Corynebacterium casei LMG S-19264T (=DSM 44701T), isolated from a smear-ripened cheese.</title>
        <authorList>
            <consortium name="US DOE Joint Genome Institute (JGI-PGF)"/>
            <person name="Walter F."/>
            <person name="Albersmeier A."/>
            <person name="Kalinowski J."/>
            <person name="Ruckert C."/>
        </authorList>
    </citation>
    <scope>NUCLEOTIDE SEQUENCE</scope>
    <source>
        <strain evidence="1">CGMCC 1.15966</strain>
    </source>
</reference>
<gene>
    <name evidence="1" type="ORF">GCM10011516_22880</name>
</gene>